<evidence type="ECO:0000313" key="2">
    <source>
        <dbReference type="EMBL" id="RRT33776.1"/>
    </source>
</evidence>
<accession>A0A426X2U3</accession>
<name>A0A426X2U3_ENSVE</name>
<evidence type="ECO:0000313" key="3">
    <source>
        <dbReference type="Proteomes" id="UP000287651"/>
    </source>
</evidence>
<evidence type="ECO:0000256" key="1">
    <source>
        <dbReference type="SAM" id="MobiDB-lite"/>
    </source>
</evidence>
<sequence length="110" mass="11638">MISKPSKRYKEEGWLAPIQGQPPTARPTTRGSRLRPGLARKGRQMPAAYKRPPVGAVTHRGGACEQKYDPEGLSPAANRGSAHPRPVRKGAAPMEVPPTGAEPAVGVADP</sequence>
<organism evidence="2 3">
    <name type="scientific">Ensete ventricosum</name>
    <name type="common">Abyssinian banana</name>
    <name type="synonym">Musa ensete</name>
    <dbReference type="NCBI Taxonomy" id="4639"/>
    <lineage>
        <taxon>Eukaryota</taxon>
        <taxon>Viridiplantae</taxon>
        <taxon>Streptophyta</taxon>
        <taxon>Embryophyta</taxon>
        <taxon>Tracheophyta</taxon>
        <taxon>Spermatophyta</taxon>
        <taxon>Magnoliopsida</taxon>
        <taxon>Liliopsida</taxon>
        <taxon>Zingiberales</taxon>
        <taxon>Musaceae</taxon>
        <taxon>Ensete</taxon>
    </lineage>
</organism>
<protein>
    <submittedName>
        <fullName evidence="2">Uncharacterized protein</fullName>
    </submittedName>
</protein>
<reference evidence="2 3" key="1">
    <citation type="journal article" date="2014" name="Agronomy (Basel)">
        <title>A Draft Genome Sequence for Ensete ventricosum, the Drought-Tolerant Tree Against Hunger.</title>
        <authorList>
            <person name="Harrison J."/>
            <person name="Moore K.A."/>
            <person name="Paszkiewicz K."/>
            <person name="Jones T."/>
            <person name="Grant M."/>
            <person name="Ambacheew D."/>
            <person name="Muzemil S."/>
            <person name="Studholme D.J."/>
        </authorList>
    </citation>
    <scope>NUCLEOTIDE SEQUENCE [LARGE SCALE GENOMIC DNA]</scope>
</reference>
<gene>
    <name evidence="2" type="ORF">B296_00050447</name>
</gene>
<comment type="caution">
    <text evidence="2">The sequence shown here is derived from an EMBL/GenBank/DDBJ whole genome shotgun (WGS) entry which is preliminary data.</text>
</comment>
<dbReference type="Proteomes" id="UP000287651">
    <property type="component" value="Unassembled WGS sequence"/>
</dbReference>
<dbReference type="AlphaFoldDB" id="A0A426X2U3"/>
<feature type="region of interest" description="Disordered" evidence="1">
    <location>
        <begin position="1"/>
        <end position="110"/>
    </location>
</feature>
<proteinExistence type="predicted"/>
<dbReference type="EMBL" id="AMZH03028289">
    <property type="protein sequence ID" value="RRT33776.1"/>
    <property type="molecule type" value="Genomic_DNA"/>
</dbReference>